<sequence length="1972" mass="219443">MNSKDREISKSKFKFFMKNPKGIAGVACERSLRPEVERELRPEQTTAQRCKTLSELQLQNMKLEEASIRELWNLTKDLIIPNKPAECRQTALTFYKRLIHSQYKNLNLLRQHFFLVIQNHEVGEDLKHRLELLDTLTDNGKDIQNFEEEIGKFMLQWIPAITEAHLLREFLSILGNIIKFNASLLDKDIVVGIIQNACNLSCTVEEDDIGIQCLTILEMVMCYTIFPSEPLRQCVITLCRTVNYSPYCQASWKIMKNLLGTQLGYHSMKMMCNILNDRSVYGDQQLLRGAVFHLNMNIFGSNVVFQVSPMFYASTVLTCFLHALESRQVIVTFEVILSVRRVINYYKSELSEIIWDCICDTMNAILDNIVYYEQVSINRDRLHYLQINFHENIDCIEQLLYDDTTPILANINRIYDLIERVSENRTEASVLKLIEYRSTKVTATRPQWLQVLNDFICRFYKMPNTNVRLKAIQSLVRIMELNRYSYEEEILERVVIPHFSQISHETDLQIRVSVANALVEFARHCDTKRCGELLDILEKLINRPFEQQMTSGEFVVKCESEILDVVTAVHGLIEIFAIKLHRLPSTHAIKIFNILISHLEQHYEHPKVFENGRIVRFKIFKWILRARANASYHIGYPDPENGEAIKFSAYLGIDSSLPPQGNQHSRHQLASHDLIAGSHFTTISIRRACKIIIKCLDSERDYEVLQLVIKELPKVLCNKALIQGNDIEALAVSLFRIFQDVNKALHLSYAPTSEEVNALFLPAIASLVIYHHCISSHQINTLILALCSGIFSGTANVCINTLTTMILEMPDTLTRTLADILLQMSKMSDTSMVAIPVLEFLSILSRMPNQYFTNFIPRQYMYVFAISLPYTKPNRYDHYTVSLAHHVIAGWFLKCKLEMRKNFVTYIISSIQSNASMLYDDIDKFKHSIQRQDLNSLNEDSSNRKRSTSLTERGSRNTNVRNGSDMRPPINDSLKSFHAELAETCIDFLARHTFSPCSALPKRLPAVEYLLKDGFSQTWVVGHNLVTITTSGCPTAPIRNGLCDRCSHIGKQPISSSSLAASKSDSSGTVPLSPETNNTQSSATPVATERRYTKASLQYSSGNESAGSTDLTSSSSSASGAISSNIAITQRQISNSSTASLEALSRRGSNPEPTDGVAGAATGSTTSLLGGHSLSTTSISASPTQLQPVQQQLCVRSCTGWAEILIRRPTGNISWITRIQNPIANDCFGHDLPFSNIVSLFLPTSHGGVFGPDFAQSTLMSELQQETEKSAVGGISIANSSNTNADTDGAVQPILSAPITADQHATPSVITKVRSLQRQEEISSSATATPLGSSLSTAAIDIPKPVASKRIGGREALADSVSDGEADDDTRQFTDALSRARNPVRRVNSSPEMSSSWRHTFLAAKPAPLSTESAKIKGNKYSASLQGLEEAHSQQQQQQMQPQQQKKKSVQYTKDMRVSCEAIPEEIAGSTPPQAQSADAQAVASSGVVVKELLPSFSATSVATAPQNLLANSSAITALPPKQHSADDVSISASMPITSVQQSTSSSSLKLNVDLEKVVTKPPHSPVAAPSPQSPRLDKQPTNSGQKTATFTTNAPTSHQGLAKSSSSGGGNTNLTNASSYLGGGTSDYGNNSNGDMMRGRSKTISVVREVNGRSRPSTSNFRSFNNTSKPSVNAKLCMNPSFLFMQLYHTGQLQVTDVPIKVPQEETNVLTVLDLAPPFETHKIGVLYVGQGQCNNAVEILRNSHGSMRYVEFLSNIGTLVSLKEAERNNLFVNLDRGGADGKFTYVWKDDIVQVTFHVATLMPTNLQKDPNCNEKKKHIGNDFVKIVYNESGEEYNLNTISGHFNYACVIVEPLELNSNRVYVKARPEISKFVCHPEPKIVSDHSAPLLARQLALHANLASQVYQSLQKKNPYASNWLERLRIIKRLRTKLIEQQNDQHQTGTSAGAEAEQHTSEHIKKQNTNRDFTKYA</sequence>
<feature type="compositionally biased region" description="Polar residues" evidence="2">
    <location>
        <begin position="1068"/>
        <end position="1085"/>
    </location>
</feature>
<dbReference type="SUPFAM" id="SSF111347">
    <property type="entry name" value="Rap/Ran-GAP"/>
    <property type="match status" value="1"/>
</dbReference>
<feature type="region of interest" description="Disordered" evidence="2">
    <location>
        <begin position="1057"/>
        <end position="1117"/>
    </location>
</feature>
<dbReference type="InterPro" id="IPR027107">
    <property type="entry name" value="Tuberin/Ral-act_asu"/>
</dbReference>
<dbReference type="GO" id="GO:0051726">
    <property type="term" value="P:regulation of cell cycle"/>
    <property type="evidence" value="ECO:0007669"/>
    <property type="project" value="TreeGrafter"/>
</dbReference>
<reference evidence="4" key="1">
    <citation type="submission" date="2014-11" db="EMBL/GenBank/DDBJ databases">
        <authorList>
            <person name="Geib S."/>
        </authorList>
    </citation>
    <scope>NUCLEOTIDE SEQUENCE</scope>
</reference>
<dbReference type="PANTHER" id="PTHR10063">
    <property type="entry name" value="TUBERIN"/>
    <property type="match status" value="1"/>
</dbReference>
<feature type="compositionally biased region" description="Polar residues" evidence="2">
    <location>
        <begin position="1936"/>
        <end position="1946"/>
    </location>
</feature>
<gene>
    <name evidence="4" type="primary">Tsc2</name>
    <name evidence="4" type="ORF">g.3578</name>
</gene>
<name>A0A0A1XPT7_ZEUCU</name>
<dbReference type="PROSITE" id="PS50085">
    <property type="entry name" value="RAPGAP"/>
    <property type="match status" value="1"/>
</dbReference>
<dbReference type="GO" id="GO:0046627">
    <property type="term" value="P:negative regulation of insulin receptor signaling pathway"/>
    <property type="evidence" value="ECO:0007669"/>
    <property type="project" value="TreeGrafter"/>
</dbReference>
<dbReference type="InterPro" id="IPR011989">
    <property type="entry name" value="ARM-like"/>
</dbReference>
<dbReference type="InterPro" id="IPR000331">
    <property type="entry name" value="Rap/Ran_GAP_dom"/>
</dbReference>
<evidence type="ECO:0000313" key="4">
    <source>
        <dbReference type="EMBL" id="JAD12967.1"/>
    </source>
</evidence>
<dbReference type="GO" id="GO:0005634">
    <property type="term" value="C:nucleus"/>
    <property type="evidence" value="ECO:0007669"/>
    <property type="project" value="InterPro"/>
</dbReference>
<feature type="region of interest" description="Disordered" evidence="2">
    <location>
        <begin position="936"/>
        <end position="969"/>
    </location>
</feature>
<accession>A0A0A1XPT7</accession>
<evidence type="ECO:0000259" key="3">
    <source>
        <dbReference type="PROSITE" id="PS50085"/>
    </source>
</evidence>
<dbReference type="Gene3D" id="1.25.10.10">
    <property type="entry name" value="Leucine-rich Repeat Variant"/>
    <property type="match status" value="1"/>
</dbReference>
<dbReference type="SUPFAM" id="SSF48371">
    <property type="entry name" value="ARM repeat"/>
    <property type="match status" value="1"/>
</dbReference>
<dbReference type="GO" id="GO:0030178">
    <property type="term" value="P:negative regulation of Wnt signaling pathway"/>
    <property type="evidence" value="ECO:0007669"/>
    <property type="project" value="TreeGrafter"/>
</dbReference>
<feature type="compositionally biased region" description="Low complexity" evidence="2">
    <location>
        <begin position="1156"/>
        <end position="1166"/>
    </location>
</feature>
<proteinExistence type="predicted"/>
<dbReference type="FunFam" id="3.40.50.11210:FF:000007">
    <property type="entry name" value="Tuberous sclerosis 2"/>
    <property type="match status" value="1"/>
</dbReference>
<feature type="compositionally biased region" description="Low complexity" evidence="2">
    <location>
        <begin position="1057"/>
        <end position="1067"/>
    </location>
</feature>
<feature type="region of interest" description="Disordered" evidence="2">
    <location>
        <begin position="1353"/>
        <end position="1394"/>
    </location>
</feature>
<feature type="region of interest" description="Disordered" evidence="2">
    <location>
        <begin position="1936"/>
        <end position="1972"/>
    </location>
</feature>
<dbReference type="InterPro" id="IPR018515">
    <property type="entry name" value="Tuberin-type_domain"/>
</dbReference>
<dbReference type="PRINTS" id="PR01431">
    <property type="entry name" value="TUBERIN"/>
</dbReference>
<dbReference type="EMBL" id="GBXI01001325">
    <property type="protein sequence ID" value="JAD12967.1"/>
    <property type="molecule type" value="Transcribed_RNA"/>
</dbReference>
<dbReference type="GO" id="GO:0051056">
    <property type="term" value="P:regulation of small GTPase mediated signal transduction"/>
    <property type="evidence" value="ECO:0007669"/>
    <property type="project" value="InterPro"/>
</dbReference>
<dbReference type="GO" id="GO:0051898">
    <property type="term" value="P:negative regulation of phosphatidylinositol 3-kinase/protein kinase B signal transduction"/>
    <property type="evidence" value="ECO:0007669"/>
    <property type="project" value="TreeGrafter"/>
</dbReference>
<dbReference type="Pfam" id="PF03542">
    <property type="entry name" value="Tuberin"/>
    <property type="match status" value="1"/>
</dbReference>
<dbReference type="InterPro" id="IPR035974">
    <property type="entry name" value="Rap/Ran-GAP_sf"/>
</dbReference>
<dbReference type="InterPro" id="IPR016024">
    <property type="entry name" value="ARM-type_fold"/>
</dbReference>
<dbReference type="Gene3D" id="3.40.50.11210">
    <property type="entry name" value="Rap/Ran-GAP"/>
    <property type="match status" value="1"/>
</dbReference>
<dbReference type="GO" id="GO:0032007">
    <property type="term" value="P:negative regulation of TOR signaling"/>
    <property type="evidence" value="ECO:0007669"/>
    <property type="project" value="InterPro"/>
</dbReference>
<feature type="domain" description="Rap-GAP" evidence="3">
    <location>
        <begin position="1711"/>
        <end position="1937"/>
    </location>
</feature>
<feature type="region of interest" description="Disordered" evidence="2">
    <location>
        <begin position="1427"/>
        <end position="1453"/>
    </location>
</feature>
<evidence type="ECO:0000256" key="1">
    <source>
        <dbReference type="ARBA" id="ARBA00022468"/>
    </source>
</evidence>
<dbReference type="PANTHER" id="PTHR10063:SF0">
    <property type="entry name" value="TUBERIN"/>
    <property type="match status" value="1"/>
</dbReference>
<feature type="compositionally biased region" description="Polar residues" evidence="2">
    <location>
        <begin position="948"/>
        <end position="962"/>
    </location>
</feature>
<dbReference type="InterPro" id="IPR024584">
    <property type="entry name" value="Tuberin_N"/>
</dbReference>
<feature type="compositionally biased region" description="Low complexity" evidence="2">
    <location>
        <begin position="1105"/>
        <end position="1117"/>
    </location>
</feature>
<protein>
    <submittedName>
        <fullName evidence="4">Tuberin</fullName>
    </submittedName>
</protein>
<dbReference type="InterPro" id="IPR003913">
    <property type="entry name" value="Tuberin"/>
</dbReference>
<feature type="compositionally biased region" description="Polar residues" evidence="2">
    <location>
        <begin position="1095"/>
        <end position="1104"/>
    </location>
</feature>
<feature type="region of interest" description="Disordered" evidence="2">
    <location>
        <begin position="1138"/>
        <end position="1166"/>
    </location>
</feature>
<dbReference type="GO" id="GO:0005096">
    <property type="term" value="F:GTPase activator activity"/>
    <property type="evidence" value="ECO:0007669"/>
    <property type="project" value="UniProtKB-KW"/>
</dbReference>
<feature type="compositionally biased region" description="Basic and acidic residues" evidence="2">
    <location>
        <begin position="1951"/>
        <end position="1960"/>
    </location>
</feature>
<reference evidence="4" key="2">
    <citation type="journal article" date="2015" name="Gigascience">
        <title>Reconstructing a comprehensive transcriptome assembly of a white-pupal translocated strain of the pest fruit fly Bactrocera cucurbitae.</title>
        <authorList>
            <person name="Sim S.B."/>
            <person name="Calla B."/>
            <person name="Hall B."/>
            <person name="DeRego T."/>
            <person name="Geib S.M."/>
        </authorList>
    </citation>
    <scope>NUCLEOTIDE SEQUENCE</scope>
</reference>
<dbReference type="GO" id="GO:0033596">
    <property type="term" value="C:TSC1-TSC2 complex"/>
    <property type="evidence" value="ECO:0007669"/>
    <property type="project" value="InterPro"/>
</dbReference>
<evidence type="ECO:0000256" key="2">
    <source>
        <dbReference type="SAM" id="MobiDB-lite"/>
    </source>
</evidence>
<feature type="compositionally biased region" description="Low complexity" evidence="2">
    <location>
        <begin position="1434"/>
        <end position="1444"/>
    </location>
</feature>
<feature type="region of interest" description="Disordered" evidence="2">
    <location>
        <begin position="1560"/>
        <end position="1639"/>
    </location>
</feature>
<feature type="compositionally biased region" description="Polar residues" evidence="2">
    <location>
        <begin position="1580"/>
        <end position="1604"/>
    </location>
</feature>
<organism evidence="4">
    <name type="scientific">Zeugodacus cucurbitae</name>
    <name type="common">Melon fruit fly</name>
    <name type="synonym">Bactrocera cucurbitae</name>
    <dbReference type="NCBI Taxonomy" id="28588"/>
    <lineage>
        <taxon>Eukaryota</taxon>
        <taxon>Metazoa</taxon>
        <taxon>Ecdysozoa</taxon>
        <taxon>Arthropoda</taxon>
        <taxon>Hexapoda</taxon>
        <taxon>Insecta</taxon>
        <taxon>Pterygota</taxon>
        <taxon>Neoptera</taxon>
        <taxon>Endopterygota</taxon>
        <taxon>Diptera</taxon>
        <taxon>Brachycera</taxon>
        <taxon>Muscomorpha</taxon>
        <taxon>Tephritoidea</taxon>
        <taxon>Tephritidae</taxon>
        <taxon>Zeugodacus</taxon>
        <taxon>Zeugodacus</taxon>
    </lineage>
</organism>
<keyword evidence="1" id="KW-0343">GTPase activation</keyword>
<dbReference type="Pfam" id="PF11864">
    <property type="entry name" value="DUF3384"/>
    <property type="match status" value="1"/>
</dbReference>
<dbReference type="Pfam" id="PF02145">
    <property type="entry name" value="Rap_GAP"/>
    <property type="match status" value="1"/>
</dbReference>